<sequence length="333" mass="37874">MSETEGQEEQSTTGGGEESSSGGPVTGGSSSSGSGGVTLKNMTKRFNDIIAEQDEQLRISAKILTEDMKYFTQIAKKKVKTIQEKRRQKQQLPSTTNLIQCVNQGAGSEILTHYKEKWNHIHSDTNASSALCDEMYQSLQKLYGSMSNSHHIITMATEELSGLPDVLKNIEETSNKIGSIEEMLRKVEESIVECIRTGEVLETERKKHSLKLQLKRHKEEKEREVQKLEARVQEEKSLTLERQAKLEEAAHRERQEALDTMFKQQMSEYIEKGSVEKPILSDDELRDRSLSELSVERVNIEDTEGDEELKEFLSDTEGTNEETKEKQEEEEEN</sequence>
<dbReference type="Proteomes" id="UP000007879">
    <property type="component" value="Unassembled WGS sequence"/>
</dbReference>
<dbReference type="OMA" id="KSWFLLH"/>
<feature type="coiled-coil region" evidence="2">
    <location>
        <begin position="170"/>
        <end position="238"/>
    </location>
</feature>
<name>A0A1X7V014_AMPQE</name>
<reference evidence="5" key="1">
    <citation type="journal article" date="2010" name="Nature">
        <title>The Amphimedon queenslandica genome and the evolution of animal complexity.</title>
        <authorList>
            <person name="Srivastava M."/>
            <person name="Simakov O."/>
            <person name="Chapman J."/>
            <person name="Fahey B."/>
            <person name="Gauthier M.E."/>
            <person name="Mitros T."/>
            <person name="Richards G.S."/>
            <person name="Conaco C."/>
            <person name="Dacre M."/>
            <person name="Hellsten U."/>
            <person name="Larroux C."/>
            <person name="Putnam N.H."/>
            <person name="Stanke M."/>
            <person name="Adamska M."/>
            <person name="Darling A."/>
            <person name="Degnan S.M."/>
            <person name="Oakley T.H."/>
            <person name="Plachetzki D.C."/>
            <person name="Zhai Y."/>
            <person name="Adamski M."/>
            <person name="Calcino A."/>
            <person name="Cummins S.F."/>
            <person name="Goodstein D.M."/>
            <person name="Harris C."/>
            <person name="Jackson D.J."/>
            <person name="Leys S.P."/>
            <person name="Shu S."/>
            <person name="Woodcroft B.J."/>
            <person name="Vervoort M."/>
            <person name="Kosik K.S."/>
            <person name="Manning G."/>
            <person name="Degnan B.M."/>
            <person name="Rokhsar D.S."/>
        </authorList>
    </citation>
    <scope>NUCLEOTIDE SEQUENCE [LARGE SCALE GENOMIC DNA]</scope>
</reference>
<dbReference type="EnsemblMetazoa" id="XM_011405395.2">
    <property type="protein sequence ID" value="XP_011403697.1"/>
    <property type="gene ID" value="LOC105312615"/>
</dbReference>
<evidence type="ECO:0000313" key="4">
    <source>
        <dbReference type="EnsemblMetazoa" id="Aqu2.1.32937_001"/>
    </source>
</evidence>
<keyword evidence="2" id="KW-0175">Coiled coil</keyword>
<feature type="region of interest" description="Disordered" evidence="3">
    <location>
        <begin position="1"/>
        <end position="39"/>
    </location>
</feature>
<evidence type="ECO:0000313" key="5">
    <source>
        <dbReference type="Proteomes" id="UP000007879"/>
    </source>
</evidence>
<dbReference type="KEGG" id="aqu:105312615"/>
<evidence type="ECO:0008006" key="6">
    <source>
        <dbReference type="Google" id="ProtNLM"/>
    </source>
</evidence>
<comment type="similarity">
    <text evidence="1">Belongs to the dysbindin family.</text>
</comment>
<keyword evidence="5" id="KW-1185">Reference proteome</keyword>
<proteinExistence type="inferred from homology"/>
<dbReference type="Pfam" id="PF05928">
    <property type="entry name" value="Zea_mays_MuDR"/>
    <property type="match status" value="1"/>
</dbReference>
<evidence type="ECO:0000256" key="1">
    <source>
        <dbReference type="ARBA" id="ARBA00008686"/>
    </source>
</evidence>
<organism evidence="4">
    <name type="scientific">Amphimedon queenslandica</name>
    <name type="common">Sponge</name>
    <dbReference type="NCBI Taxonomy" id="400682"/>
    <lineage>
        <taxon>Eukaryota</taxon>
        <taxon>Metazoa</taxon>
        <taxon>Porifera</taxon>
        <taxon>Demospongiae</taxon>
        <taxon>Heteroscleromorpha</taxon>
        <taxon>Haplosclerida</taxon>
        <taxon>Niphatidae</taxon>
        <taxon>Amphimedon</taxon>
    </lineage>
</organism>
<evidence type="ECO:0000256" key="3">
    <source>
        <dbReference type="SAM" id="MobiDB-lite"/>
    </source>
</evidence>
<evidence type="ECO:0000256" key="2">
    <source>
        <dbReference type="SAM" id="Coils"/>
    </source>
</evidence>
<dbReference type="GO" id="GO:0005737">
    <property type="term" value="C:cytoplasm"/>
    <property type="evidence" value="ECO:0007669"/>
    <property type="project" value="InterPro"/>
</dbReference>
<dbReference type="FunCoup" id="A0A1X7V014">
    <property type="interactions" value="5"/>
</dbReference>
<dbReference type="InterPro" id="IPR007531">
    <property type="entry name" value="Dysbindin"/>
</dbReference>
<dbReference type="InParanoid" id="A0A1X7V014"/>
<dbReference type="STRING" id="400682.A0A1X7V014"/>
<dbReference type="AlphaFoldDB" id="A0A1X7V014"/>
<feature type="region of interest" description="Disordered" evidence="3">
    <location>
        <begin position="297"/>
        <end position="333"/>
    </location>
</feature>
<protein>
    <recommendedName>
        <fullName evidence="6">Dysbindin</fullName>
    </recommendedName>
</protein>
<reference evidence="4" key="2">
    <citation type="submission" date="2017-05" db="UniProtKB">
        <authorList>
            <consortium name="EnsemblMetazoa"/>
        </authorList>
    </citation>
    <scope>IDENTIFICATION</scope>
</reference>
<feature type="compositionally biased region" description="Low complexity" evidence="3">
    <location>
        <begin position="9"/>
        <end position="32"/>
    </location>
</feature>
<dbReference type="PANTHER" id="PTHR16294">
    <property type="entry name" value="DYSTROBREVIN BINDING PROTEIN 1 DYSBINDIN"/>
    <property type="match status" value="1"/>
</dbReference>
<dbReference type="PANTHER" id="PTHR16294:SF6">
    <property type="entry name" value="DYNAMIN N-TERMINAL DOMAIN-CONTAINING PROTEIN"/>
    <property type="match status" value="1"/>
</dbReference>
<dbReference type="OrthoDB" id="2445127at2759"/>
<dbReference type="InterPro" id="IPR009227">
    <property type="entry name" value="Zea_mays_MuDR"/>
</dbReference>
<accession>A0A1X7V014</accession>
<dbReference type="EnsemblMetazoa" id="Aqu2.1.32937_001">
    <property type="protein sequence ID" value="Aqu2.1.32937_001"/>
    <property type="gene ID" value="Aqu2.1.32937"/>
</dbReference>
<gene>
    <name evidence="4" type="primary">105312615</name>
</gene>